<feature type="transmembrane region" description="Helical" evidence="6">
    <location>
        <begin position="446"/>
        <end position="469"/>
    </location>
</feature>
<feature type="transmembrane region" description="Helical" evidence="6">
    <location>
        <begin position="416"/>
        <end position="434"/>
    </location>
</feature>
<reference evidence="8 9" key="1">
    <citation type="journal article" date="2020" name="J Geophys Res Biogeosci">
        <title>Magnetotaxis as an Adaptation to Enable Bacterial Shuttling of Microbial Sulfur and Sulfur Cycling Across Aquatic Oxic#Anoxic Interfaces.</title>
        <authorList>
            <person name="Li J."/>
            <person name="Liu P."/>
            <person name="Wang J."/>
            <person name="Roberts A.P."/>
            <person name="Pan Y."/>
        </authorList>
    </citation>
    <scope>NUCLEOTIDE SEQUENCE [LARGE SCALE GENOMIC DNA]</scope>
    <source>
        <strain evidence="8 9">MYR-1_YQ</strain>
    </source>
</reference>
<dbReference type="NCBIfam" id="TIGR00360">
    <property type="entry name" value="ComEC_N-term"/>
    <property type="match status" value="1"/>
</dbReference>
<evidence type="ECO:0000256" key="2">
    <source>
        <dbReference type="ARBA" id="ARBA00022475"/>
    </source>
</evidence>
<dbReference type="InterPro" id="IPR025405">
    <property type="entry name" value="DUF4131"/>
</dbReference>
<keyword evidence="9" id="KW-1185">Reference proteome</keyword>
<accession>A0ABS6RXD9</accession>
<dbReference type="Pfam" id="PF00753">
    <property type="entry name" value="Lactamase_B"/>
    <property type="match status" value="1"/>
</dbReference>
<dbReference type="Pfam" id="PF03772">
    <property type="entry name" value="Competence"/>
    <property type="match status" value="1"/>
</dbReference>
<evidence type="ECO:0000256" key="1">
    <source>
        <dbReference type="ARBA" id="ARBA00004651"/>
    </source>
</evidence>
<evidence type="ECO:0000259" key="7">
    <source>
        <dbReference type="SMART" id="SM00849"/>
    </source>
</evidence>
<feature type="transmembrane region" description="Helical" evidence="6">
    <location>
        <begin position="257"/>
        <end position="280"/>
    </location>
</feature>
<dbReference type="InterPro" id="IPR035681">
    <property type="entry name" value="ComA-like_MBL"/>
</dbReference>
<dbReference type="Pfam" id="PF13567">
    <property type="entry name" value="DUF4131"/>
    <property type="match status" value="1"/>
</dbReference>
<keyword evidence="3 6" id="KW-0812">Transmembrane</keyword>
<feature type="transmembrane region" description="Helical" evidence="6">
    <location>
        <begin position="292"/>
        <end position="315"/>
    </location>
</feature>
<dbReference type="InterPro" id="IPR004797">
    <property type="entry name" value="Competence_ComEC/Rec2"/>
</dbReference>
<dbReference type="NCBIfam" id="TIGR00361">
    <property type="entry name" value="ComEC_Rec2"/>
    <property type="match status" value="1"/>
</dbReference>
<evidence type="ECO:0000256" key="3">
    <source>
        <dbReference type="ARBA" id="ARBA00022692"/>
    </source>
</evidence>
<evidence type="ECO:0000256" key="4">
    <source>
        <dbReference type="ARBA" id="ARBA00022989"/>
    </source>
</evidence>
<comment type="caution">
    <text evidence="8">The sequence shown here is derived from an EMBL/GenBank/DDBJ whole genome shotgun (WGS) entry which is preliminary data.</text>
</comment>
<evidence type="ECO:0000256" key="6">
    <source>
        <dbReference type="SAM" id="Phobius"/>
    </source>
</evidence>
<feature type="transmembrane region" description="Helical" evidence="6">
    <location>
        <begin position="321"/>
        <end position="338"/>
    </location>
</feature>
<feature type="transmembrane region" description="Helical" evidence="6">
    <location>
        <begin position="60"/>
        <end position="77"/>
    </location>
</feature>
<feature type="transmembrane region" description="Helical" evidence="6">
    <location>
        <begin position="12"/>
        <end position="39"/>
    </location>
</feature>
<sequence>METKATPITPFLTFICGVLFFYASQYFPVSICVLSLVLAVVMVKSYTTPRRQQKRQSRQLSYILLLFFVLGILYAYLRYHPPLDPTRYANIIRRPLVVEGTLISIPRKTQSGFKQTILIKTIYTPAETPVFDGTLIRDPINVFYTGPPLRPGTTISAPMKLTLNTPAMNPGSYIFEPRLNVIIPDAQAITVQHPDPVPSLTDGLVFFEALRYTTTNAMQDVFDDNTGGFLRSITIGDTSGLTEGVNEAFRRTGLSHLLSISGTHFGMLFTMVFVVLRTLLHRLPVRVLLKMALYVTTSEVAAICALPVIVLYLLVSGLSVPALRSFIMTGVFLLGLLLGRKGQWVNTILFAAFVVALVDPAAILTVSFQLSFGAVFFIGLVVHRPGNNDYDTTAKPPAQPVPTVAGRLLETLRESLLVSVAASVGTMPIVMYYFHSFSVVTVLANMLVVPYTGFVIMPLVLCSSVVFALSGRFLLVDVINRATLIMLDVIGGMADLPFASINVGAFAPVFPAVSYLSVFLCYRIRDKRVACVPMLVVMALFAGQFVFTARGEMQVAFIDVGDGDAAVVETPAGRVVVIDTGRTGREVEGYLRYRGKGEIDAIVLSHGDNDHAGGLFRLLDKFKVHRVFDNGHVWYDYDGVIDVRHLLRGDVFTIDGVSFKVLHPYDDTAATVNDASLVLKVSGRYASFLFTGDVQHRGEEDLLAVGEALRADVLKVPHHGSVSSTSMEFLHLVAPHVNIISVGRDNQYGMPHQDVIARLRGTKLYRTDRDGAILIRETRRGLRINTYANCNLKKVRCLKDEQDNIRYLLAVCQAHLP</sequence>
<name>A0ABS6RXD9_9BACT</name>
<dbReference type="InterPro" id="IPR052159">
    <property type="entry name" value="Competence_DNA_uptake"/>
</dbReference>
<feature type="transmembrane region" description="Helical" evidence="6">
    <location>
        <begin position="501"/>
        <end position="522"/>
    </location>
</feature>
<dbReference type="SMART" id="SM00849">
    <property type="entry name" value="Lactamase_B"/>
    <property type="match status" value="1"/>
</dbReference>
<evidence type="ECO:0000313" key="9">
    <source>
        <dbReference type="Proteomes" id="UP001196980"/>
    </source>
</evidence>
<keyword evidence="4 6" id="KW-1133">Transmembrane helix</keyword>
<dbReference type="CDD" id="cd07731">
    <property type="entry name" value="ComA-like_MBL-fold"/>
    <property type="match status" value="1"/>
</dbReference>
<feature type="domain" description="Metallo-beta-lactamase" evidence="7">
    <location>
        <begin position="562"/>
        <end position="744"/>
    </location>
</feature>
<comment type="subcellular location">
    <subcellularLocation>
        <location evidence="1">Cell membrane</location>
        <topology evidence="1">Multi-pass membrane protein</topology>
    </subcellularLocation>
</comment>
<dbReference type="InterPro" id="IPR004477">
    <property type="entry name" value="ComEC_N"/>
</dbReference>
<keyword evidence="2" id="KW-1003">Cell membrane</keyword>
<keyword evidence="5 6" id="KW-0472">Membrane</keyword>
<dbReference type="InterPro" id="IPR001279">
    <property type="entry name" value="Metallo-B-lactamas"/>
</dbReference>
<dbReference type="EMBL" id="JABXWD010000073">
    <property type="protein sequence ID" value="MBV6341107.1"/>
    <property type="molecule type" value="Genomic_DNA"/>
</dbReference>
<dbReference type="Proteomes" id="UP001196980">
    <property type="component" value="Unassembled WGS sequence"/>
</dbReference>
<protein>
    <submittedName>
        <fullName evidence="8">DNA internalization-related competence protein ComEC/Rec2</fullName>
    </submittedName>
</protein>
<evidence type="ECO:0000256" key="5">
    <source>
        <dbReference type="ARBA" id="ARBA00023136"/>
    </source>
</evidence>
<proteinExistence type="predicted"/>
<organism evidence="8 9">
    <name type="scientific">Candidatus Magnetobacterium casense</name>
    <dbReference type="NCBI Taxonomy" id="1455061"/>
    <lineage>
        <taxon>Bacteria</taxon>
        <taxon>Pseudomonadati</taxon>
        <taxon>Nitrospirota</taxon>
        <taxon>Thermodesulfovibrionia</taxon>
        <taxon>Thermodesulfovibrionales</taxon>
        <taxon>Candidatus Magnetobacteriaceae</taxon>
        <taxon>Candidatus Magnetobacterium</taxon>
    </lineage>
</organism>
<dbReference type="PANTHER" id="PTHR30619:SF1">
    <property type="entry name" value="RECOMBINATION PROTEIN 2"/>
    <property type="match status" value="1"/>
</dbReference>
<gene>
    <name evidence="8" type="ORF">HWQ67_05870</name>
</gene>
<evidence type="ECO:0000313" key="8">
    <source>
        <dbReference type="EMBL" id="MBV6341107.1"/>
    </source>
</evidence>
<dbReference type="RefSeq" id="WP_218251718.1">
    <property type="nucleotide sequence ID" value="NZ_JABXWD010000073.1"/>
</dbReference>
<dbReference type="PANTHER" id="PTHR30619">
    <property type="entry name" value="DNA INTERNALIZATION/COMPETENCE PROTEIN COMEC/REC2"/>
    <property type="match status" value="1"/>
</dbReference>
<feature type="transmembrane region" description="Helical" evidence="6">
    <location>
        <begin position="350"/>
        <end position="382"/>
    </location>
</feature>
<feature type="transmembrane region" description="Helical" evidence="6">
    <location>
        <begin position="529"/>
        <end position="547"/>
    </location>
</feature>